<accession>A0A518HJK3</accession>
<reference evidence="8 9" key="1">
    <citation type="submission" date="2019-03" db="EMBL/GenBank/DDBJ databases">
        <title>Deep-cultivation of Planctomycetes and their phenomic and genomic characterization uncovers novel biology.</title>
        <authorList>
            <person name="Wiegand S."/>
            <person name="Jogler M."/>
            <person name="Boedeker C."/>
            <person name="Pinto D."/>
            <person name="Vollmers J."/>
            <person name="Rivas-Marin E."/>
            <person name="Kohn T."/>
            <person name="Peeters S.H."/>
            <person name="Heuer A."/>
            <person name="Rast P."/>
            <person name="Oberbeckmann S."/>
            <person name="Bunk B."/>
            <person name="Jeske O."/>
            <person name="Meyerdierks A."/>
            <person name="Storesund J.E."/>
            <person name="Kallscheuer N."/>
            <person name="Luecker S."/>
            <person name="Lage O.M."/>
            <person name="Pohl T."/>
            <person name="Merkel B.J."/>
            <person name="Hornburger P."/>
            <person name="Mueller R.-W."/>
            <person name="Bruemmer F."/>
            <person name="Labrenz M."/>
            <person name="Spormann A.M."/>
            <person name="Op den Camp H."/>
            <person name="Overmann J."/>
            <person name="Amann R."/>
            <person name="Jetten M.S.M."/>
            <person name="Mascher T."/>
            <person name="Medema M.H."/>
            <person name="Devos D.P."/>
            <person name="Kaster A.-K."/>
            <person name="Ovreas L."/>
            <person name="Rohde M."/>
            <person name="Galperin M.Y."/>
            <person name="Jogler C."/>
        </authorList>
    </citation>
    <scope>NUCLEOTIDE SEQUENCE [LARGE SCALE GENOMIC DNA]</scope>
    <source>
        <strain evidence="8 9">Enr13</strain>
    </source>
</reference>
<name>A0A518HJK3_9BACT</name>
<dbReference type="InterPro" id="IPR001179">
    <property type="entry name" value="PPIase_FKBP_dom"/>
</dbReference>
<keyword evidence="9" id="KW-1185">Reference proteome</keyword>
<evidence type="ECO:0000313" key="8">
    <source>
        <dbReference type="EMBL" id="QDV40999.1"/>
    </source>
</evidence>
<dbReference type="SUPFAM" id="SSF54534">
    <property type="entry name" value="FKBP-like"/>
    <property type="match status" value="1"/>
</dbReference>
<keyword evidence="3 4" id="KW-0413">Isomerase</keyword>
<dbReference type="Proteomes" id="UP000319004">
    <property type="component" value="Chromosome"/>
</dbReference>
<dbReference type="RefSeq" id="WP_197455761.1">
    <property type="nucleotide sequence ID" value="NZ_CP037423.1"/>
</dbReference>
<protein>
    <recommendedName>
        <fullName evidence="5">Peptidyl-prolyl cis-trans isomerase</fullName>
        <ecNumber evidence="5">5.2.1.8</ecNumber>
    </recommendedName>
</protein>
<dbReference type="PANTHER" id="PTHR45779:SF7">
    <property type="entry name" value="PEPTIDYLPROLYL ISOMERASE"/>
    <property type="match status" value="1"/>
</dbReference>
<feature type="chain" id="PRO_5021762530" description="Peptidyl-prolyl cis-trans isomerase" evidence="6">
    <location>
        <begin position="35"/>
        <end position="149"/>
    </location>
</feature>
<dbReference type="InterPro" id="IPR046357">
    <property type="entry name" value="PPIase_dom_sf"/>
</dbReference>
<dbReference type="EMBL" id="CP037423">
    <property type="protein sequence ID" value="QDV40999.1"/>
    <property type="molecule type" value="Genomic_DNA"/>
</dbReference>
<dbReference type="EC" id="5.2.1.8" evidence="5"/>
<organism evidence="8 9">
    <name type="scientific">Stieleria neptunia</name>
    <dbReference type="NCBI Taxonomy" id="2527979"/>
    <lineage>
        <taxon>Bacteria</taxon>
        <taxon>Pseudomonadati</taxon>
        <taxon>Planctomycetota</taxon>
        <taxon>Planctomycetia</taxon>
        <taxon>Pirellulales</taxon>
        <taxon>Pirellulaceae</taxon>
        <taxon>Stieleria</taxon>
    </lineage>
</organism>
<keyword evidence="6" id="KW-0732">Signal</keyword>
<dbReference type="AlphaFoldDB" id="A0A518HJK3"/>
<sequence precursor="true">MHTVRMSLVGLLCMALCSATGCSGLMPGPGPADADAPQELTTTKSGLKYRVLRRSDGKRAKPGGHVRVHYLGKLDDGTVFDSSYSQGEPVIFSLQQVVPGFTEGLQLVGEGGMIELEIPSELGYGEDGRAPSIPPNATLHFVVEVIRVF</sequence>
<dbReference type="PROSITE" id="PS50059">
    <property type="entry name" value="FKBP_PPIASE"/>
    <property type="match status" value="1"/>
</dbReference>
<keyword evidence="2 4" id="KW-0697">Rotamase</keyword>
<feature type="domain" description="PPIase FKBP-type" evidence="7">
    <location>
        <begin position="63"/>
        <end position="149"/>
    </location>
</feature>
<evidence type="ECO:0000256" key="2">
    <source>
        <dbReference type="ARBA" id="ARBA00023110"/>
    </source>
</evidence>
<dbReference type="PANTHER" id="PTHR45779">
    <property type="entry name" value="PEPTIDYLPROLYL ISOMERASE"/>
    <property type="match status" value="1"/>
</dbReference>
<evidence type="ECO:0000313" key="9">
    <source>
        <dbReference type="Proteomes" id="UP000319004"/>
    </source>
</evidence>
<comment type="catalytic activity">
    <reaction evidence="1 4 5">
        <text>[protein]-peptidylproline (omega=180) = [protein]-peptidylproline (omega=0)</text>
        <dbReference type="Rhea" id="RHEA:16237"/>
        <dbReference type="Rhea" id="RHEA-COMP:10747"/>
        <dbReference type="Rhea" id="RHEA-COMP:10748"/>
        <dbReference type="ChEBI" id="CHEBI:83833"/>
        <dbReference type="ChEBI" id="CHEBI:83834"/>
        <dbReference type="EC" id="5.2.1.8"/>
    </reaction>
</comment>
<comment type="similarity">
    <text evidence="5">Belongs to the FKBP-type PPIase family.</text>
</comment>
<evidence type="ECO:0000256" key="4">
    <source>
        <dbReference type="PROSITE-ProRule" id="PRU00277"/>
    </source>
</evidence>
<evidence type="ECO:0000256" key="5">
    <source>
        <dbReference type="RuleBase" id="RU003915"/>
    </source>
</evidence>
<proteinExistence type="inferred from homology"/>
<dbReference type="GO" id="GO:0003755">
    <property type="term" value="F:peptidyl-prolyl cis-trans isomerase activity"/>
    <property type="evidence" value="ECO:0007669"/>
    <property type="project" value="UniProtKB-UniRule"/>
</dbReference>
<dbReference type="Gene3D" id="3.10.50.40">
    <property type="match status" value="1"/>
</dbReference>
<evidence type="ECO:0000256" key="1">
    <source>
        <dbReference type="ARBA" id="ARBA00000971"/>
    </source>
</evidence>
<feature type="signal peptide" evidence="6">
    <location>
        <begin position="1"/>
        <end position="34"/>
    </location>
</feature>
<dbReference type="InterPro" id="IPR044609">
    <property type="entry name" value="FKBP2/11"/>
</dbReference>
<gene>
    <name evidence="8" type="ORF">Enr13x_08370</name>
</gene>
<evidence type="ECO:0000256" key="6">
    <source>
        <dbReference type="SAM" id="SignalP"/>
    </source>
</evidence>
<dbReference type="PROSITE" id="PS51257">
    <property type="entry name" value="PROKAR_LIPOPROTEIN"/>
    <property type="match status" value="1"/>
</dbReference>
<dbReference type="Pfam" id="PF00254">
    <property type="entry name" value="FKBP_C"/>
    <property type="match status" value="1"/>
</dbReference>
<evidence type="ECO:0000259" key="7">
    <source>
        <dbReference type="PROSITE" id="PS50059"/>
    </source>
</evidence>
<dbReference type="KEGG" id="snep:Enr13x_08370"/>
<evidence type="ECO:0000256" key="3">
    <source>
        <dbReference type="ARBA" id="ARBA00023235"/>
    </source>
</evidence>